<organism evidence="1 2">
    <name type="scientific">Mycena albidolilacea</name>
    <dbReference type="NCBI Taxonomy" id="1033008"/>
    <lineage>
        <taxon>Eukaryota</taxon>
        <taxon>Fungi</taxon>
        <taxon>Dikarya</taxon>
        <taxon>Basidiomycota</taxon>
        <taxon>Agaricomycotina</taxon>
        <taxon>Agaricomycetes</taxon>
        <taxon>Agaricomycetidae</taxon>
        <taxon>Agaricales</taxon>
        <taxon>Marasmiineae</taxon>
        <taxon>Mycenaceae</taxon>
        <taxon>Mycena</taxon>
    </lineage>
</organism>
<evidence type="ECO:0000313" key="2">
    <source>
        <dbReference type="Proteomes" id="UP001218218"/>
    </source>
</evidence>
<protein>
    <submittedName>
        <fullName evidence="1">Uncharacterized protein</fullName>
    </submittedName>
</protein>
<keyword evidence="2" id="KW-1185">Reference proteome</keyword>
<dbReference type="EMBL" id="JARIHO010000011">
    <property type="protein sequence ID" value="KAJ7353051.1"/>
    <property type="molecule type" value="Genomic_DNA"/>
</dbReference>
<dbReference type="Proteomes" id="UP001218218">
    <property type="component" value="Unassembled WGS sequence"/>
</dbReference>
<sequence>MCQQIAQGTRWSRCGHFQRHLVTAILDCNSGRCERSYQHSRICRLSTCVKNFGGEIQQDIDTLDDYCFACRAAQERARRGRR</sequence>
<gene>
    <name evidence="1" type="ORF">DFH08DRAFT_855837</name>
</gene>
<dbReference type="AlphaFoldDB" id="A0AAD7EUM2"/>
<name>A0AAD7EUM2_9AGAR</name>
<proteinExistence type="predicted"/>
<evidence type="ECO:0000313" key="1">
    <source>
        <dbReference type="EMBL" id="KAJ7353051.1"/>
    </source>
</evidence>
<accession>A0AAD7EUM2</accession>
<reference evidence="1" key="1">
    <citation type="submission" date="2023-03" db="EMBL/GenBank/DDBJ databases">
        <title>Massive genome expansion in bonnet fungi (Mycena s.s.) driven by repeated elements and novel gene families across ecological guilds.</title>
        <authorList>
            <consortium name="Lawrence Berkeley National Laboratory"/>
            <person name="Harder C.B."/>
            <person name="Miyauchi S."/>
            <person name="Viragh M."/>
            <person name="Kuo A."/>
            <person name="Thoen E."/>
            <person name="Andreopoulos B."/>
            <person name="Lu D."/>
            <person name="Skrede I."/>
            <person name="Drula E."/>
            <person name="Henrissat B."/>
            <person name="Morin E."/>
            <person name="Kohler A."/>
            <person name="Barry K."/>
            <person name="LaButti K."/>
            <person name="Morin E."/>
            <person name="Salamov A."/>
            <person name="Lipzen A."/>
            <person name="Mereny Z."/>
            <person name="Hegedus B."/>
            <person name="Baldrian P."/>
            <person name="Stursova M."/>
            <person name="Weitz H."/>
            <person name="Taylor A."/>
            <person name="Grigoriev I.V."/>
            <person name="Nagy L.G."/>
            <person name="Martin F."/>
            <person name="Kauserud H."/>
        </authorList>
    </citation>
    <scope>NUCLEOTIDE SEQUENCE</scope>
    <source>
        <strain evidence="1">CBHHK002</strain>
    </source>
</reference>
<comment type="caution">
    <text evidence="1">The sequence shown here is derived from an EMBL/GenBank/DDBJ whole genome shotgun (WGS) entry which is preliminary data.</text>
</comment>